<feature type="region of interest" description="Disordered" evidence="2">
    <location>
        <begin position="438"/>
        <end position="515"/>
    </location>
</feature>
<reference evidence="3" key="2">
    <citation type="submission" date="2025-08" db="UniProtKB">
        <authorList>
            <consortium name="Ensembl"/>
        </authorList>
    </citation>
    <scope>IDENTIFICATION</scope>
</reference>
<sequence length="879" mass="104487">MTSPSRIPHVFKWRSLNRNGEKVQTEISDIDQWRKRVEQASEFAVSEVLYPKKHYSGSSARNVPLQHSEQLRDHDEAYKEAQALVGDWLSSNLQMEAEMDEVDDIMSSVRRKRPALNFSHLTAPSYDNFEDLYNCLAEEDMHITVNNVLQDLMEQDLLDTGMMEELALDVGKTKKKIRDPLITMEARHQLVRENRAQRDTERQKQQREREALRAAREEVKRRELEEEKRRNQDAHREEEMVQQEMVRLRRQMEEQKRLKQLVRQRERQRTGQRSEGDLQSTPTPTPSPQQQQVTKRQHRKQKIQSIVQMNNLKCLHRHFSGWYSVVLDQRLRMGKATALSNWKRQLRAWRVWRLHVWAEQKHKEVLRIKEELQTECRQSQLAVDSNRRRLLRLCFNEWHRCCWTEKRRRELFSKQQEIRRKMAALILAVSTGKLKATEDQAYQPTMSSSPQTSDEPETTEEDSNKRSGSLTPDASAVHLDQTPADAVDPQPTEPWQVTRKQAAPTPAELNDVRQKFKGNCSKTAASKGSRFENRHAAQQQIISQQKKLLKEQQEEIIRLKEEQSVMKNVQVLQQGGLKARSHNPDSKGQRTLKDSEKPDIPWSQERKCVRPQGSPHPIISAMEARAHQRSNRKKEIEELKRKKEQEKLAEMKAAEDQRVREELEEKRKMAEKRKEEKRLQREREEEKQRELKRLQECLKLACNHYNRTLLLRRGLAPWKRLIQLREANTELAESHYNRFLLKQCALRWQQSARESLSEKEAAADQLHRRFVLWSSFSSWKRLVDLRTTQEEQAEHFYRTHTLRRFLLALLDHVTQERLVQWDRQELAHEHNNRRVLQRCLLAWKQLPRVLRKEKEKEERRKKLGRTVLKVLPDFSLNPP</sequence>
<dbReference type="GeneID" id="103377225"/>
<feature type="compositionally biased region" description="Basic and acidic residues" evidence="2">
    <location>
        <begin position="190"/>
        <end position="239"/>
    </location>
</feature>
<evidence type="ECO:0000256" key="1">
    <source>
        <dbReference type="SAM" id="Coils"/>
    </source>
</evidence>
<keyword evidence="1" id="KW-0175">Coiled coil</keyword>
<dbReference type="PANTHER" id="PTHR22028">
    <property type="entry name" value="SFI1 SPINDLE BODY DOMAIN-CONTAINING PROTEIN-RELATED"/>
    <property type="match status" value="1"/>
</dbReference>
<keyword evidence="4" id="KW-1185">Reference proteome</keyword>
<name>A0A3P8WMK5_CYNSE</name>
<accession>A0A3P8WMK5</accession>
<protein>
    <submittedName>
        <fullName evidence="3">Coiled-coil domain containing 191</fullName>
    </submittedName>
</protein>
<feature type="compositionally biased region" description="Basic and acidic residues" evidence="2">
    <location>
        <begin position="582"/>
        <end position="608"/>
    </location>
</feature>
<evidence type="ECO:0000256" key="2">
    <source>
        <dbReference type="SAM" id="MobiDB-lite"/>
    </source>
</evidence>
<dbReference type="Proteomes" id="UP000265120">
    <property type="component" value="Chromosome 3"/>
</dbReference>
<dbReference type="AlphaFoldDB" id="A0A3P8WMK5"/>
<reference evidence="3" key="3">
    <citation type="submission" date="2025-09" db="UniProtKB">
        <authorList>
            <consortium name="Ensembl"/>
        </authorList>
    </citation>
    <scope>IDENTIFICATION</scope>
</reference>
<dbReference type="CTD" id="57577"/>
<feature type="coiled-coil region" evidence="1">
    <location>
        <begin position="626"/>
        <end position="697"/>
    </location>
</feature>
<dbReference type="KEGG" id="csem:103377225"/>
<proteinExistence type="predicted"/>
<dbReference type="PANTHER" id="PTHR22028:SF5">
    <property type="entry name" value="COILED-COIL DOMAIN-CONTAINING PROTEIN 191"/>
    <property type="match status" value="1"/>
</dbReference>
<dbReference type="InterPro" id="IPR052270">
    <property type="entry name" value="CACF_protein"/>
</dbReference>
<organism evidence="3 4">
    <name type="scientific">Cynoglossus semilaevis</name>
    <name type="common">Tongue sole</name>
    <dbReference type="NCBI Taxonomy" id="244447"/>
    <lineage>
        <taxon>Eukaryota</taxon>
        <taxon>Metazoa</taxon>
        <taxon>Chordata</taxon>
        <taxon>Craniata</taxon>
        <taxon>Vertebrata</taxon>
        <taxon>Euteleostomi</taxon>
        <taxon>Actinopterygii</taxon>
        <taxon>Neopterygii</taxon>
        <taxon>Teleostei</taxon>
        <taxon>Neoteleostei</taxon>
        <taxon>Acanthomorphata</taxon>
        <taxon>Carangaria</taxon>
        <taxon>Pleuronectiformes</taxon>
        <taxon>Pleuronectoidei</taxon>
        <taxon>Cynoglossidae</taxon>
        <taxon>Cynoglossinae</taxon>
        <taxon>Cynoglossus</taxon>
    </lineage>
</organism>
<dbReference type="GeneTree" id="ENSGT00940000154110"/>
<dbReference type="Ensembl" id="ENSCSET00000027105.1">
    <property type="protein sequence ID" value="ENSCSEP00000026751.1"/>
    <property type="gene ID" value="ENSCSEG00000017076.1"/>
</dbReference>
<evidence type="ECO:0000313" key="3">
    <source>
        <dbReference type="Ensembl" id="ENSCSEP00000026751.1"/>
    </source>
</evidence>
<feature type="region of interest" description="Disordered" evidence="2">
    <location>
        <begin position="190"/>
        <end position="242"/>
    </location>
</feature>
<feature type="coiled-coil region" evidence="1">
    <location>
        <begin position="535"/>
        <end position="569"/>
    </location>
</feature>
<dbReference type="RefSeq" id="XP_008306177.1">
    <property type="nucleotide sequence ID" value="XM_008307955.3"/>
</dbReference>
<dbReference type="InParanoid" id="A0A3P8WMK5"/>
<feature type="compositionally biased region" description="Basic and acidic residues" evidence="2">
    <location>
        <begin position="257"/>
        <end position="276"/>
    </location>
</feature>
<dbReference type="OrthoDB" id="6256972at2759"/>
<dbReference type="OMA" id="NRWKQFT"/>
<feature type="region of interest" description="Disordered" evidence="2">
    <location>
        <begin position="257"/>
        <end position="302"/>
    </location>
</feature>
<reference evidence="3 4" key="1">
    <citation type="journal article" date="2014" name="Nat. Genet.">
        <title>Whole-genome sequence of a flatfish provides insights into ZW sex chromosome evolution and adaptation to a benthic lifestyle.</title>
        <authorList>
            <person name="Chen S."/>
            <person name="Zhang G."/>
            <person name="Shao C."/>
            <person name="Huang Q."/>
            <person name="Liu G."/>
            <person name="Zhang P."/>
            <person name="Song W."/>
            <person name="An N."/>
            <person name="Chalopin D."/>
            <person name="Volff J.N."/>
            <person name="Hong Y."/>
            <person name="Li Q."/>
            <person name="Sha Z."/>
            <person name="Zhou H."/>
            <person name="Xie M."/>
            <person name="Yu Q."/>
            <person name="Liu Y."/>
            <person name="Xiang H."/>
            <person name="Wang N."/>
            <person name="Wu K."/>
            <person name="Yang C."/>
            <person name="Zhou Q."/>
            <person name="Liao X."/>
            <person name="Yang L."/>
            <person name="Hu Q."/>
            <person name="Zhang J."/>
            <person name="Meng L."/>
            <person name="Jin L."/>
            <person name="Tian Y."/>
            <person name="Lian J."/>
            <person name="Yang J."/>
            <person name="Miao G."/>
            <person name="Liu S."/>
            <person name="Liang Z."/>
            <person name="Yan F."/>
            <person name="Li Y."/>
            <person name="Sun B."/>
            <person name="Zhang H."/>
            <person name="Zhang J."/>
            <person name="Zhu Y."/>
            <person name="Du M."/>
            <person name="Zhao Y."/>
            <person name="Schartl M."/>
            <person name="Tang Q."/>
            <person name="Wang J."/>
        </authorList>
    </citation>
    <scope>NUCLEOTIDE SEQUENCE</scope>
</reference>
<evidence type="ECO:0000313" key="4">
    <source>
        <dbReference type="Proteomes" id="UP000265120"/>
    </source>
</evidence>
<feature type="region of interest" description="Disordered" evidence="2">
    <location>
        <begin position="574"/>
        <end position="615"/>
    </location>
</feature>